<dbReference type="EMBL" id="HBIR01015129">
    <property type="protein sequence ID" value="CAE0539818.1"/>
    <property type="molecule type" value="Transcribed_RNA"/>
</dbReference>
<reference evidence="1" key="1">
    <citation type="submission" date="2021-01" db="EMBL/GenBank/DDBJ databases">
        <authorList>
            <person name="Corre E."/>
            <person name="Pelletier E."/>
            <person name="Niang G."/>
            <person name="Scheremetjew M."/>
            <person name="Finn R."/>
            <person name="Kale V."/>
            <person name="Holt S."/>
            <person name="Cochrane G."/>
            <person name="Meng A."/>
            <person name="Brown T."/>
            <person name="Cohen L."/>
        </authorList>
    </citation>
    <scope>NUCLEOTIDE SEQUENCE</scope>
    <source>
        <strain evidence="1">379</strain>
    </source>
</reference>
<protein>
    <recommendedName>
        <fullName evidence="2">HTTM domain-containing protein</fullName>
    </recommendedName>
</protein>
<name>A0A7S3RZP9_EMIHU</name>
<sequence>MLPEDPVRAFQLCYCGWLILSMLTSSSQYQLFYTWFHSSGIGLASKRGLGAHPSKLYGIITPPALTPLQMRAVGVAFTACLLASLAPLAPRPFLFGAFALSLLYFPQLYAEATLSGHNPILVPAVLLLLACAPSLDAAASPPSPPPPPWPLQLLRVYLASGYVSSGVAKVLCSFRFRRYWGLGTSTPRCSTAVSRACVVPACRLPTMHIGTSLQHYFLEGMWSRPADSALTRSVQWRLVKSPRLLTIFASGALLFELSFAVAPFSGRLSPLWCAHGLAFHAGILWLQGLDFVSFWSASLLVFAFPLSSLLSADLRHAFEHEPLWLLPAALYTLLQLLTAVSLYDLWLDDILPFSCCPMFMPPRSPFDPLPKWQTMTTAPLTGNVRRSGSMEPLYWSPCSGVFGLSRADLQKLPQRVVWFGSTTGMPPEAERFVRAECRAKPFLLFANFELSAELKCLLHRWVDAINSGELADAWDGAKMEQLLQLQQAGLDAFRACVDRLPQRTAGPPADCGFSPPTAVLKGE</sequence>
<gene>
    <name evidence="1" type="ORF">EHUX00137_LOCUS11209</name>
</gene>
<evidence type="ECO:0000313" key="1">
    <source>
        <dbReference type="EMBL" id="CAE0539818.1"/>
    </source>
</evidence>
<proteinExistence type="predicted"/>
<dbReference type="AlphaFoldDB" id="A0A7S3RZP9"/>
<accession>A0A7S3RZP9</accession>
<organism evidence="1">
    <name type="scientific">Emiliania huxleyi</name>
    <name type="common">Coccolithophore</name>
    <name type="synonym">Pontosphaera huxleyi</name>
    <dbReference type="NCBI Taxonomy" id="2903"/>
    <lineage>
        <taxon>Eukaryota</taxon>
        <taxon>Haptista</taxon>
        <taxon>Haptophyta</taxon>
        <taxon>Prymnesiophyceae</taxon>
        <taxon>Isochrysidales</taxon>
        <taxon>Noelaerhabdaceae</taxon>
        <taxon>Emiliania</taxon>
    </lineage>
</organism>
<evidence type="ECO:0008006" key="2">
    <source>
        <dbReference type="Google" id="ProtNLM"/>
    </source>
</evidence>